<sequence>MLKLGEKAIYEFSRGFDIRGAKCSASGKKLYITNLGNIIITASDISDETAERYVYSYSEYKIKLSAHLSEQEIIVSEKGMPFRVISSNSERESFVDFELRMDIDDFSYICRNQREFIFEIDENQSLFVIDEEKIFSGGINRDHEKFVFAGGKNRFEIYYDDIERFMIEGNMMTLKGYFHMERESIIARTVQIFNNNTKRIPPAGFEEMISENPKIGNMPQESKIVFGRITGSAGGFDYKSSNVLVVRYDNKFIIINKKTKRTISSFDIHKSGIVRNGNETIVYDGENIFRLYMNDKNIEVTAIDDAPEINTNDIAITRTGNPVFIETDGKNIYVKKDRKRDILTISEMYVSDINIINDDSFSKYGYKRTKITFGNEYIEIYLKKDMIDSLVREIFVYSKEKEIKKADIHEIYRNWSKSVNDIVIYNFFARLYAIRNDIVETMKSGNITDEIRINIINELYEDITSLKEDIDALTVYMPDFVKAPAIDIAGRLTVIESPAYRYIDEIFSDIGYTIKDELRDIEIIIGNLSFVISPEERRRHIFRMLKENESDRLKLFMNKALNKLEHIVCRMYPYYIRNTEERLYAIFRLIEKEYKNYDSEKVREKLFRSITEMYAFRQGRYSKDSDIRRKDIIEELQINAYSEKGVSSFEWFFMGGNDYER</sequence>
<proteinExistence type="predicted"/>
<dbReference type="RefSeq" id="WP_142536155.1">
    <property type="nucleotide sequence ID" value="NZ_SGJB01000010.1"/>
</dbReference>
<keyword evidence="2" id="KW-1185">Reference proteome</keyword>
<dbReference type="AlphaFoldDB" id="A0A544QUZ3"/>
<reference evidence="1 2" key="1">
    <citation type="submission" date="2019-02" db="EMBL/GenBank/DDBJ databases">
        <title>Peptostreptococcaceae bacterium ZHW00191 nov., a new bacterium isolated from the human gut.</title>
        <authorList>
            <person name="Zhou H.-W."/>
            <person name="Chen X.-J."/>
        </authorList>
    </citation>
    <scope>NUCLEOTIDE SEQUENCE [LARGE SCALE GENOMIC DNA]</scope>
    <source>
        <strain evidence="1 2">ZHW00191</strain>
    </source>
</reference>
<accession>A0A544QUZ3</accession>
<name>A0A544QUZ3_9FIRM</name>
<comment type="caution">
    <text evidence="1">The sequence shown here is derived from an EMBL/GenBank/DDBJ whole genome shotgun (WGS) entry which is preliminary data.</text>
</comment>
<dbReference type="OrthoDB" id="2960625at2"/>
<evidence type="ECO:0000313" key="1">
    <source>
        <dbReference type="EMBL" id="TQQ84496.1"/>
    </source>
</evidence>
<dbReference type="Proteomes" id="UP000317863">
    <property type="component" value="Unassembled WGS sequence"/>
</dbReference>
<gene>
    <name evidence="1" type="ORF">EXD82_06740</name>
</gene>
<protein>
    <submittedName>
        <fullName evidence="1">Uncharacterized protein</fullName>
    </submittedName>
</protein>
<dbReference type="EMBL" id="SGJB01000010">
    <property type="protein sequence ID" value="TQQ84496.1"/>
    <property type="molecule type" value="Genomic_DNA"/>
</dbReference>
<evidence type="ECO:0000313" key="2">
    <source>
        <dbReference type="Proteomes" id="UP000317863"/>
    </source>
</evidence>
<organism evidence="1 2">
    <name type="scientific">Peptacetobacter hominis</name>
    <dbReference type="NCBI Taxonomy" id="2743610"/>
    <lineage>
        <taxon>Bacteria</taxon>
        <taxon>Bacillati</taxon>
        <taxon>Bacillota</taxon>
        <taxon>Clostridia</taxon>
        <taxon>Peptostreptococcales</taxon>
        <taxon>Peptostreptococcaceae</taxon>
        <taxon>Peptacetobacter</taxon>
    </lineage>
</organism>